<organism evidence="1 2">
    <name type="scientific">Winogradskyella litoriviva</name>
    <dbReference type="NCBI Taxonomy" id="1220182"/>
    <lineage>
        <taxon>Bacteria</taxon>
        <taxon>Pseudomonadati</taxon>
        <taxon>Bacteroidota</taxon>
        <taxon>Flavobacteriia</taxon>
        <taxon>Flavobacteriales</taxon>
        <taxon>Flavobacteriaceae</taxon>
        <taxon>Winogradskyella</taxon>
    </lineage>
</organism>
<reference evidence="1 2" key="1">
    <citation type="journal article" date="2015" name="Int. J. Syst. Evol. Microbiol.">
        <title>Winogradskyella litoriviva sp. nov., isolated from coastal seawater.</title>
        <authorList>
            <person name="Nedashkovskaya O.I."/>
            <person name="Kukhlevskiy A.D."/>
            <person name="Zhukova N.V."/>
            <person name="Kim S.J."/>
            <person name="Rhee S.K."/>
            <person name="Mikhailov V.V."/>
        </authorList>
    </citation>
    <scope>NUCLEOTIDE SEQUENCE [LARGE SCALE GENOMIC DNA]</scope>
    <source>
        <strain evidence="1 2">KMM6491</strain>
    </source>
</reference>
<protein>
    <submittedName>
        <fullName evidence="1">DUF3997 domain-containing protein</fullName>
    </submittedName>
</protein>
<evidence type="ECO:0000313" key="2">
    <source>
        <dbReference type="Proteomes" id="UP000805085"/>
    </source>
</evidence>
<gene>
    <name evidence="1" type="ORF">HNV10_13410</name>
</gene>
<keyword evidence="2" id="KW-1185">Reference proteome</keyword>
<comment type="caution">
    <text evidence="1">The sequence shown here is derived from an EMBL/GenBank/DDBJ whole genome shotgun (WGS) entry which is preliminary data.</text>
</comment>
<sequence>MAKTLRIRKLTLILTGILTLNSCWNNPSESDLIIGNYYVGWNDLVANRAIVEKTEKDSPYSSGIISDYVFAVGHNSDFIIAKQHPYLNDLTVTKYFIIDIKKRESGMNNSVIGPLEKEEFDKKRIELNISELKFDQNYPENPN</sequence>
<accession>A0ABX2E926</accession>
<evidence type="ECO:0000313" key="1">
    <source>
        <dbReference type="EMBL" id="NRD24251.1"/>
    </source>
</evidence>
<dbReference type="EMBL" id="JABRWQ010000005">
    <property type="protein sequence ID" value="NRD24251.1"/>
    <property type="molecule type" value="Genomic_DNA"/>
</dbReference>
<dbReference type="Proteomes" id="UP000805085">
    <property type="component" value="Unassembled WGS sequence"/>
</dbReference>
<proteinExistence type="predicted"/>
<name>A0ABX2E926_9FLAO</name>